<evidence type="ECO:0000256" key="4">
    <source>
        <dbReference type="ARBA" id="ARBA00048640"/>
    </source>
</evidence>
<dbReference type="GO" id="GO:0005737">
    <property type="term" value="C:cytoplasm"/>
    <property type="evidence" value="ECO:0007669"/>
    <property type="project" value="TreeGrafter"/>
</dbReference>
<dbReference type="EMBL" id="JARGCK010000001">
    <property type="protein sequence ID" value="MDK9864571.1"/>
    <property type="molecule type" value="Genomic_DNA"/>
</dbReference>
<dbReference type="InterPro" id="IPR036291">
    <property type="entry name" value="NAD(P)-bd_dom_sf"/>
</dbReference>
<comment type="catalytic activity">
    <reaction evidence="5">
        <text>(R)-pantoate + NADP(+) = 2-dehydropantoate + NADPH + H(+)</text>
        <dbReference type="Rhea" id="RHEA:16233"/>
        <dbReference type="ChEBI" id="CHEBI:11561"/>
        <dbReference type="ChEBI" id="CHEBI:15378"/>
        <dbReference type="ChEBI" id="CHEBI:15980"/>
        <dbReference type="ChEBI" id="CHEBI:57783"/>
        <dbReference type="ChEBI" id="CHEBI:58349"/>
        <dbReference type="EC" id="1.1.1.169"/>
    </reaction>
</comment>
<evidence type="ECO:0000256" key="5">
    <source>
        <dbReference type="RuleBase" id="RU362068"/>
    </source>
</evidence>
<dbReference type="InterPro" id="IPR051402">
    <property type="entry name" value="KPR-Related"/>
</dbReference>
<dbReference type="InterPro" id="IPR013752">
    <property type="entry name" value="KPA_reductase"/>
</dbReference>
<dbReference type="InterPro" id="IPR003710">
    <property type="entry name" value="ApbA"/>
</dbReference>
<dbReference type="AlphaFoldDB" id="A0AAW7AC03"/>
<evidence type="ECO:0000256" key="1">
    <source>
        <dbReference type="ARBA" id="ARBA00007870"/>
    </source>
</evidence>
<name>A0AAW7AC03_9STAP</name>
<dbReference type="Proteomes" id="UP001174037">
    <property type="component" value="Unassembled WGS sequence"/>
</dbReference>
<dbReference type="InterPro" id="IPR013332">
    <property type="entry name" value="KPR_N"/>
</dbReference>
<comment type="pathway">
    <text evidence="5">Cofactor biosynthesis; (R)-pantothenate biosynthesis; (R)-pantoate from 3-methyl-2-oxobutanoate: step 2/2.</text>
</comment>
<evidence type="ECO:0000259" key="6">
    <source>
        <dbReference type="Pfam" id="PF02558"/>
    </source>
</evidence>
<dbReference type="NCBIfam" id="TIGR00745">
    <property type="entry name" value="apbA_panE"/>
    <property type="match status" value="1"/>
</dbReference>
<comment type="caution">
    <text evidence="8">The sequence shown here is derived from an EMBL/GenBank/DDBJ whole genome shotgun (WGS) entry which is preliminary data.</text>
</comment>
<dbReference type="NCBIfam" id="NF009542">
    <property type="entry name" value="PRK12921.1-4"/>
    <property type="match status" value="1"/>
</dbReference>
<dbReference type="RefSeq" id="WP_002506468.1">
    <property type="nucleotide sequence ID" value="NZ_JARGCD010000007.1"/>
</dbReference>
<accession>A0AAW7AC03</accession>
<feature type="domain" description="Ketopantoate reductase C-terminal" evidence="7">
    <location>
        <begin position="163"/>
        <end position="284"/>
    </location>
</feature>
<evidence type="ECO:0000313" key="9">
    <source>
        <dbReference type="Proteomes" id="UP001174037"/>
    </source>
</evidence>
<evidence type="ECO:0000256" key="2">
    <source>
        <dbReference type="ARBA" id="ARBA00022857"/>
    </source>
</evidence>
<dbReference type="EC" id="1.1.1.169" evidence="5"/>
<protein>
    <recommendedName>
        <fullName evidence="5">2-dehydropantoate 2-reductase</fullName>
        <ecNumber evidence="5">1.1.1.169</ecNumber>
    </recommendedName>
    <alternativeName>
        <fullName evidence="5">Ketopantoate reductase</fullName>
    </alternativeName>
</protein>
<dbReference type="PANTHER" id="PTHR21708:SF26">
    <property type="entry name" value="2-DEHYDROPANTOATE 2-REDUCTASE"/>
    <property type="match status" value="1"/>
</dbReference>
<dbReference type="Gene3D" id="3.40.50.720">
    <property type="entry name" value="NAD(P)-binding Rossmann-like Domain"/>
    <property type="match status" value="1"/>
</dbReference>
<reference evidence="8" key="2">
    <citation type="submission" date="2023-03" db="EMBL/GenBank/DDBJ databases">
        <authorList>
            <person name="Vazquez L."/>
            <person name="Rodriguez J."/>
            <person name="Mayo B."/>
            <person name="Florez A.B."/>
        </authorList>
    </citation>
    <scope>NUCLEOTIDE SEQUENCE</scope>
    <source>
        <strain evidence="8">5A3I</strain>
    </source>
</reference>
<keyword evidence="2 5" id="KW-0521">NADP</keyword>
<dbReference type="Gene3D" id="1.10.1040.10">
    <property type="entry name" value="N-(1-d-carboxylethyl)-l-norvaline Dehydrogenase, domain 2"/>
    <property type="match status" value="1"/>
</dbReference>
<dbReference type="SUPFAM" id="SSF48179">
    <property type="entry name" value="6-phosphogluconate dehydrogenase C-terminal domain-like"/>
    <property type="match status" value="1"/>
</dbReference>
<dbReference type="FunFam" id="1.10.1040.10:FF:000017">
    <property type="entry name" value="2-dehydropantoate 2-reductase"/>
    <property type="match status" value="1"/>
</dbReference>
<reference evidence="8" key="1">
    <citation type="journal article" date="2023" name="Int. J. Mol. Sci.">
        <title>Antibiotic Resistance/Susceptibility Profiles of Staphylococcus equorum Strains from Cheese, and Genome Analysis for Antibiotic Resistance Genes.</title>
        <authorList>
            <person name="Vazquez L."/>
            <person name="Srednik M.E."/>
            <person name="Rodriguez J."/>
            <person name="Florez A.B."/>
            <person name="Mayo B."/>
        </authorList>
    </citation>
    <scope>NUCLEOTIDE SEQUENCE</scope>
    <source>
        <strain evidence="8">5A3I</strain>
    </source>
</reference>
<dbReference type="Pfam" id="PF02558">
    <property type="entry name" value="ApbA"/>
    <property type="match status" value="1"/>
</dbReference>
<evidence type="ECO:0000259" key="7">
    <source>
        <dbReference type="Pfam" id="PF08546"/>
    </source>
</evidence>
<comment type="similarity">
    <text evidence="1 5">Belongs to the ketopantoate reductase family.</text>
</comment>
<evidence type="ECO:0000256" key="3">
    <source>
        <dbReference type="ARBA" id="ARBA00023002"/>
    </source>
</evidence>
<dbReference type="InterPro" id="IPR008927">
    <property type="entry name" value="6-PGluconate_DH-like_C_sf"/>
</dbReference>
<dbReference type="GO" id="GO:0004616">
    <property type="term" value="F:phosphogluconate dehydrogenase (decarboxylating) activity"/>
    <property type="evidence" value="ECO:0007669"/>
    <property type="project" value="UniProtKB-EC"/>
</dbReference>
<dbReference type="GO" id="GO:0015940">
    <property type="term" value="P:pantothenate biosynthetic process"/>
    <property type="evidence" value="ECO:0007669"/>
    <property type="project" value="UniProtKB-KW"/>
</dbReference>
<proteinExistence type="inferred from homology"/>
<evidence type="ECO:0000313" key="8">
    <source>
        <dbReference type="EMBL" id="MDK9864571.1"/>
    </source>
</evidence>
<dbReference type="PANTHER" id="PTHR21708">
    <property type="entry name" value="PROBABLE 2-DEHYDROPANTOATE 2-REDUCTASE"/>
    <property type="match status" value="1"/>
</dbReference>
<dbReference type="Pfam" id="PF08546">
    <property type="entry name" value="ApbA_C"/>
    <property type="match status" value="1"/>
</dbReference>
<sequence length="287" mass="32042">MNKIAIIGPGAVGSTIAIDLLTIHPDLRLLGRHHQTLTYFANNNTGYGHAHTLQVTPLTTDQSHVDVLIIAVKIPQLDAVLREMKHLIHEQTTIILAQNGHGQLSRFEHPHVFQGVVYISGRKSGSTVTHYRDHKIILEDSPETRAFQDIVAGSSLEIELTNDIDYAIWYKLLVNLAINSVTALSRRTAEVLQVPGMKHLCKQLLVEGVAIAQAENVYFDDDIIDGIMTIYEGYPNQMGTSMYYDIISDNPLEIEGIQGFLFRKAKLHQVDTPVLDTIYSLLLAQQK</sequence>
<dbReference type="InterPro" id="IPR013328">
    <property type="entry name" value="6PGD_dom2"/>
</dbReference>
<dbReference type="SUPFAM" id="SSF51735">
    <property type="entry name" value="NAD(P)-binding Rossmann-fold domains"/>
    <property type="match status" value="1"/>
</dbReference>
<feature type="domain" description="Ketopantoate reductase N-terminal" evidence="6">
    <location>
        <begin position="4"/>
        <end position="136"/>
    </location>
</feature>
<gene>
    <name evidence="8" type="ORF">P1A27_01120</name>
</gene>
<comment type="catalytic activity">
    <reaction evidence="4">
        <text>6-phospho-D-gluconate + NADP(+) = D-ribulose 5-phosphate + CO2 + NADPH</text>
        <dbReference type="Rhea" id="RHEA:10116"/>
        <dbReference type="ChEBI" id="CHEBI:16526"/>
        <dbReference type="ChEBI" id="CHEBI:57783"/>
        <dbReference type="ChEBI" id="CHEBI:58121"/>
        <dbReference type="ChEBI" id="CHEBI:58349"/>
        <dbReference type="ChEBI" id="CHEBI:58759"/>
        <dbReference type="EC" id="1.1.1.44"/>
    </reaction>
</comment>
<organism evidence="8 9">
    <name type="scientific">Staphylococcus equorum</name>
    <dbReference type="NCBI Taxonomy" id="246432"/>
    <lineage>
        <taxon>Bacteria</taxon>
        <taxon>Bacillati</taxon>
        <taxon>Bacillota</taxon>
        <taxon>Bacilli</taxon>
        <taxon>Bacillales</taxon>
        <taxon>Staphylococcaceae</taxon>
        <taxon>Staphylococcus</taxon>
    </lineage>
</organism>
<comment type="function">
    <text evidence="5">Catalyzes the NADPH-dependent reduction of ketopantoate into pantoic acid.</text>
</comment>
<keyword evidence="3 5" id="KW-0560">Oxidoreductase</keyword>
<keyword evidence="5" id="KW-0566">Pantothenate biosynthesis</keyword>
<dbReference type="GO" id="GO:0008677">
    <property type="term" value="F:2-dehydropantoate 2-reductase activity"/>
    <property type="evidence" value="ECO:0007669"/>
    <property type="project" value="UniProtKB-EC"/>
</dbReference>